<keyword evidence="7" id="KW-0479">Metal-binding</keyword>
<dbReference type="GO" id="GO:0005886">
    <property type="term" value="C:plasma membrane"/>
    <property type="evidence" value="ECO:0007669"/>
    <property type="project" value="UniProtKB-SubCell"/>
</dbReference>
<proteinExistence type="inferred from homology"/>
<feature type="binding site" evidence="7">
    <location>
        <position position="104"/>
    </location>
    <ligand>
        <name>Zn(2+)</name>
        <dbReference type="ChEBI" id="CHEBI:29105"/>
    </ligand>
</feature>
<sequence length="257" mass="27571">MTFRPADATTPVWALGHVGDDAVTGPVDTVDDDMPQVVADTITDLLHTPRARGWIHFYSAATAIVAGLALVPVAWITVSPKAGWATLIYAVGIVAMFGISAAYHRVQWRSAAATKWMMRIDHSVIFVFIAASYTPFAVLAMPPRTGAEALTMVWAGAAAGVALKMCWPSAPRWVGLPLYLLLGYSAIWFAGTLVDGAGWGVVALLVLGGVLYNIGAICYGLRWPNPWPSTFGHHEFFHAFTAAAALCHYFAAWGLIV</sequence>
<dbReference type="InterPro" id="IPR004254">
    <property type="entry name" value="AdipoR/HlyIII-related"/>
</dbReference>
<evidence type="ECO:0008006" key="11">
    <source>
        <dbReference type="Google" id="ProtNLM"/>
    </source>
</evidence>
<dbReference type="PANTHER" id="PTHR20855:SF3">
    <property type="entry name" value="LD03007P"/>
    <property type="match status" value="1"/>
</dbReference>
<keyword evidence="10" id="KW-1185">Reference proteome</keyword>
<feature type="transmembrane region" description="Helical" evidence="8">
    <location>
        <begin position="82"/>
        <end position="103"/>
    </location>
</feature>
<evidence type="ECO:0000256" key="8">
    <source>
        <dbReference type="SAM" id="Phobius"/>
    </source>
</evidence>
<evidence type="ECO:0000256" key="3">
    <source>
        <dbReference type="ARBA" id="ARBA00022475"/>
    </source>
</evidence>
<evidence type="ECO:0000256" key="4">
    <source>
        <dbReference type="ARBA" id="ARBA00022692"/>
    </source>
</evidence>
<dbReference type="GO" id="GO:0046872">
    <property type="term" value="F:metal ion binding"/>
    <property type="evidence" value="ECO:0007669"/>
    <property type="project" value="UniProtKB-KW"/>
</dbReference>
<dbReference type="GO" id="GO:0140911">
    <property type="term" value="F:pore-forming activity"/>
    <property type="evidence" value="ECO:0007669"/>
    <property type="project" value="InterPro"/>
</dbReference>
<feature type="transmembrane region" description="Helical" evidence="8">
    <location>
        <begin position="55"/>
        <end position="76"/>
    </location>
</feature>
<name>A0A5S9NUB9_MYCVN</name>
<dbReference type="Pfam" id="PF03006">
    <property type="entry name" value="HlyIII"/>
    <property type="match status" value="1"/>
</dbReference>
<feature type="binding site" evidence="7">
    <location>
        <position position="238"/>
    </location>
    <ligand>
        <name>Zn(2+)</name>
        <dbReference type="ChEBI" id="CHEBI:29105"/>
    </ligand>
</feature>
<evidence type="ECO:0000256" key="7">
    <source>
        <dbReference type="PIRSR" id="PIRSR604254-1"/>
    </source>
</evidence>
<dbReference type="EMBL" id="CACSIP010000004">
    <property type="protein sequence ID" value="CAA0094270.1"/>
    <property type="molecule type" value="Genomic_DNA"/>
</dbReference>
<evidence type="ECO:0000256" key="6">
    <source>
        <dbReference type="ARBA" id="ARBA00023136"/>
    </source>
</evidence>
<organism evidence="9 10">
    <name type="scientific">Mycolicibacterium vanbaalenii</name>
    <name type="common">Mycobacterium vanbaalenii</name>
    <dbReference type="NCBI Taxonomy" id="110539"/>
    <lineage>
        <taxon>Bacteria</taxon>
        <taxon>Bacillati</taxon>
        <taxon>Actinomycetota</taxon>
        <taxon>Actinomycetes</taxon>
        <taxon>Mycobacteriales</taxon>
        <taxon>Mycobacteriaceae</taxon>
        <taxon>Mycolicibacterium</taxon>
    </lineage>
</organism>
<evidence type="ECO:0000313" key="9">
    <source>
        <dbReference type="EMBL" id="CAA0094270.1"/>
    </source>
</evidence>
<keyword evidence="7" id="KW-0862">Zinc</keyword>
<comment type="similarity">
    <text evidence="2">Belongs to the UPF0073 (Hly-III) family.</text>
</comment>
<comment type="subcellular location">
    <subcellularLocation>
        <location evidence="1">Cell membrane</location>
        <topology evidence="1">Multi-pass membrane protein</topology>
    </subcellularLocation>
</comment>
<evidence type="ECO:0000256" key="2">
    <source>
        <dbReference type="ARBA" id="ARBA00008488"/>
    </source>
</evidence>
<feature type="transmembrane region" description="Helical" evidence="8">
    <location>
        <begin position="236"/>
        <end position="256"/>
    </location>
</feature>
<accession>A0A5S9NUB9</accession>
<evidence type="ECO:0000256" key="1">
    <source>
        <dbReference type="ARBA" id="ARBA00004651"/>
    </source>
</evidence>
<dbReference type="PANTHER" id="PTHR20855">
    <property type="entry name" value="ADIPOR/PROGESTIN RECEPTOR-RELATED"/>
    <property type="match status" value="1"/>
</dbReference>
<dbReference type="InterPro" id="IPR005744">
    <property type="entry name" value="Hy-lIII"/>
</dbReference>
<feature type="transmembrane region" description="Helical" evidence="8">
    <location>
        <begin position="124"/>
        <end position="143"/>
    </location>
</feature>
<dbReference type="NCBIfam" id="TIGR01065">
    <property type="entry name" value="hlyIII"/>
    <property type="match status" value="1"/>
</dbReference>
<keyword evidence="5 8" id="KW-1133">Transmembrane helix</keyword>
<feature type="transmembrane region" description="Helical" evidence="8">
    <location>
        <begin position="174"/>
        <end position="191"/>
    </location>
</feature>
<evidence type="ECO:0000256" key="5">
    <source>
        <dbReference type="ARBA" id="ARBA00022989"/>
    </source>
</evidence>
<dbReference type="AlphaFoldDB" id="A0A5S9NUB9"/>
<reference evidence="9 10" key="1">
    <citation type="submission" date="2019-11" db="EMBL/GenBank/DDBJ databases">
        <authorList>
            <person name="Holert J."/>
        </authorList>
    </citation>
    <scope>NUCLEOTIDE SEQUENCE [LARGE SCALE GENOMIC DNA]</scope>
    <source>
        <strain evidence="9">BC8_1</strain>
    </source>
</reference>
<feature type="transmembrane region" description="Helical" evidence="8">
    <location>
        <begin position="197"/>
        <end position="215"/>
    </location>
</feature>
<keyword evidence="6 8" id="KW-0472">Membrane</keyword>
<evidence type="ECO:0000313" key="10">
    <source>
        <dbReference type="Proteomes" id="UP000430146"/>
    </source>
</evidence>
<keyword evidence="4 8" id="KW-0812">Transmembrane</keyword>
<protein>
    <recommendedName>
        <fullName evidence="11">Channel protein, hemolysin III family</fullName>
    </recommendedName>
</protein>
<feature type="binding site" evidence="7">
    <location>
        <position position="234"/>
    </location>
    <ligand>
        <name>Zn(2+)</name>
        <dbReference type="ChEBI" id="CHEBI:29105"/>
    </ligand>
</feature>
<gene>
    <name evidence="9" type="ORF">AELLOGFF_02842</name>
</gene>
<dbReference type="Proteomes" id="UP000430146">
    <property type="component" value="Unassembled WGS sequence"/>
</dbReference>
<keyword evidence="3" id="KW-1003">Cell membrane</keyword>